<evidence type="ECO:0000256" key="2">
    <source>
        <dbReference type="ARBA" id="ARBA00010735"/>
    </source>
</evidence>
<feature type="transmembrane region" description="Helical" evidence="8">
    <location>
        <begin position="94"/>
        <end position="113"/>
    </location>
</feature>
<protein>
    <submittedName>
        <fullName evidence="9">Branched-chain amino acid ABC transporter permease</fullName>
    </submittedName>
</protein>
<keyword evidence="6 8" id="KW-1133">Transmembrane helix</keyword>
<dbReference type="PANTHER" id="PTHR34979:SF1">
    <property type="entry name" value="INNER MEMBRANE PROTEIN YGAZ"/>
    <property type="match status" value="1"/>
</dbReference>
<feature type="transmembrane region" description="Helical" evidence="8">
    <location>
        <begin position="187"/>
        <end position="206"/>
    </location>
</feature>
<keyword evidence="3" id="KW-0813">Transport</keyword>
<evidence type="ECO:0000256" key="8">
    <source>
        <dbReference type="SAM" id="Phobius"/>
    </source>
</evidence>
<organism evidence="9 10">
    <name type="scientific">Pseudomonas fluorescens</name>
    <dbReference type="NCBI Taxonomy" id="294"/>
    <lineage>
        <taxon>Bacteria</taxon>
        <taxon>Pseudomonadati</taxon>
        <taxon>Pseudomonadota</taxon>
        <taxon>Gammaproteobacteria</taxon>
        <taxon>Pseudomonadales</taxon>
        <taxon>Pseudomonadaceae</taxon>
        <taxon>Pseudomonas</taxon>
    </lineage>
</organism>
<feature type="transmembrane region" description="Helical" evidence="8">
    <location>
        <begin position="157"/>
        <end position="181"/>
    </location>
</feature>
<dbReference type="InterPro" id="IPR011606">
    <property type="entry name" value="Brnchd-chn_aa_trnsp_permease"/>
</dbReference>
<evidence type="ECO:0000256" key="7">
    <source>
        <dbReference type="ARBA" id="ARBA00023136"/>
    </source>
</evidence>
<dbReference type="AlphaFoldDB" id="A0A2N1EF69"/>
<dbReference type="PANTHER" id="PTHR34979">
    <property type="entry name" value="INNER MEMBRANE PROTEIN YGAZ"/>
    <property type="match status" value="1"/>
</dbReference>
<evidence type="ECO:0000256" key="3">
    <source>
        <dbReference type="ARBA" id="ARBA00022448"/>
    </source>
</evidence>
<proteinExistence type="inferred from homology"/>
<keyword evidence="7 8" id="KW-0472">Membrane</keyword>
<comment type="caution">
    <text evidence="9">The sequence shown here is derived from an EMBL/GenBank/DDBJ whole genome shotgun (WGS) entry which is preliminary data.</text>
</comment>
<dbReference type="EMBL" id="NVXX01000002">
    <property type="protein sequence ID" value="PKH27161.1"/>
    <property type="molecule type" value="Genomic_DNA"/>
</dbReference>
<accession>A0A2N1EF69</accession>
<keyword evidence="4" id="KW-1003">Cell membrane</keyword>
<evidence type="ECO:0000256" key="5">
    <source>
        <dbReference type="ARBA" id="ARBA00022692"/>
    </source>
</evidence>
<feature type="transmembrane region" description="Helical" evidence="8">
    <location>
        <begin position="125"/>
        <end position="145"/>
    </location>
</feature>
<reference evidence="9 10" key="1">
    <citation type="submission" date="2017-08" db="EMBL/GenBank/DDBJ databases">
        <authorList>
            <person name="de Groot N.N."/>
        </authorList>
    </citation>
    <scope>NUCLEOTIDE SEQUENCE [LARGE SCALE GENOMIC DNA]</scope>
    <source>
        <strain evidence="9 10">PfR 37</strain>
    </source>
</reference>
<evidence type="ECO:0000256" key="1">
    <source>
        <dbReference type="ARBA" id="ARBA00004651"/>
    </source>
</evidence>
<evidence type="ECO:0000256" key="6">
    <source>
        <dbReference type="ARBA" id="ARBA00022989"/>
    </source>
</evidence>
<evidence type="ECO:0000313" key="10">
    <source>
        <dbReference type="Proteomes" id="UP000233564"/>
    </source>
</evidence>
<evidence type="ECO:0000256" key="4">
    <source>
        <dbReference type="ARBA" id="ARBA00022475"/>
    </source>
</evidence>
<feature type="transmembrane region" description="Helical" evidence="8">
    <location>
        <begin position="68"/>
        <end position="87"/>
    </location>
</feature>
<evidence type="ECO:0000313" key="9">
    <source>
        <dbReference type="EMBL" id="PKH27161.1"/>
    </source>
</evidence>
<dbReference type="Proteomes" id="UP000233564">
    <property type="component" value="Unassembled WGS sequence"/>
</dbReference>
<comment type="similarity">
    <text evidence="2">Belongs to the AzlC family.</text>
</comment>
<name>A0A2N1EF69_PSEFL</name>
<dbReference type="Pfam" id="PF03591">
    <property type="entry name" value="AzlC"/>
    <property type="match status" value="1"/>
</dbReference>
<sequence>MTHKESFVQDAAVAAGAVALNAGPMPNRREELTAGAKAMIPFLVSAFPMGLLGGAFGMTSGLGEAKTLALAMVLNSGTVQFIAIKLLQQDAAASVLLLTGLVLSLRLLIYSTVLRSSTRHLSQRWRAVLAFGMIDAVFFVMLDRFKKHHEAYPGWQWFYAGASLAMYVNWMVATVIGIAIGASLPDLIQHGLDFPMIAVFVAMLASTLVNWKVWATVSCAGVVALLFVALPYNLGLLIATVAGAAMGVLCEVLEKRRAKEL</sequence>
<gene>
    <name evidence="9" type="ORF">CIB54_02390</name>
</gene>
<feature type="transmembrane region" description="Helical" evidence="8">
    <location>
        <begin position="38"/>
        <end position="56"/>
    </location>
</feature>
<dbReference type="GO" id="GO:1903785">
    <property type="term" value="P:L-valine transmembrane transport"/>
    <property type="evidence" value="ECO:0007669"/>
    <property type="project" value="TreeGrafter"/>
</dbReference>
<keyword evidence="5 8" id="KW-0812">Transmembrane</keyword>
<comment type="subcellular location">
    <subcellularLocation>
        <location evidence="1">Cell membrane</location>
        <topology evidence="1">Multi-pass membrane protein</topology>
    </subcellularLocation>
</comment>
<dbReference type="GO" id="GO:0005886">
    <property type="term" value="C:plasma membrane"/>
    <property type="evidence" value="ECO:0007669"/>
    <property type="project" value="UniProtKB-SubCell"/>
</dbReference>
<dbReference type="RefSeq" id="WP_083217916.1">
    <property type="nucleotide sequence ID" value="NZ_KZ477986.1"/>
</dbReference>